<proteinExistence type="predicted"/>
<accession>A0ACB8RC36</accession>
<dbReference type="Proteomes" id="UP000814033">
    <property type="component" value="Unassembled WGS sequence"/>
</dbReference>
<reference evidence="1" key="1">
    <citation type="submission" date="2021-02" db="EMBL/GenBank/DDBJ databases">
        <authorList>
            <consortium name="DOE Joint Genome Institute"/>
            <person name="Ahrendt S."/>
            <person name="Looney B.P."/>
            <person name="Miyauchi S."/>
            <person name="Morin E."/>
            <person name="Drula E."/>
            <person name="Courty P.E."/>
            <person name="Chicoki N."/>
            <person name="Fauchery L."/>
            <person name="Kohler A."/>
            <person name="Kuo A."/>
            <person name="Labutti K."/>
            <person name="Pangilinan J."/>
            <person name="Lipzen A."/>
            <person name="Riley R."/>
            <person name="Andreopoulos W."/>
            <person name="He G."/>
            <person name="Johnson J."/>
            <person name="Barry K.W."/>
            <person name="Grigoriev I.V."/>
            <person name="Nagy L."/>
            <person name="Hibbett D."/>
            <person name="Henrissat B."/>
            <person name="Matheny P.B."/>
            <person name="Labbe J."/>
            <person name="Martin F."/>
        </authorList>
    </citation>
    <scope>NUCLEOTIDE SEQUENCE</scope>
    <source>
        <strain evidence="1">FP105234-sp</strain>
    </source>
</reference>
<protein>
    <submittedName>
        <fullName evidence="1">Uncharacterized protein</fullName>
    </submittedName>
</protein>
<keyword evidence="2" id="KW-1185">Reference proteome</keyword>
<organism evidence="1 2">
    <name type="scientific">Auriscalpium vulgare</name>
    <dbReference type="NCBI Taxonomy" id="40419"/>
    <lineage>
        <taxon>Eukaryota</taxon>
        <taxon>Fungi</taxon>
        <taxon>Dikarya</taxon>
        <taxon>Basidiomycota</taxon>
        <taxon>Agaricomycotina</taxon>
        <taxon>Agaricomycetes</taxon>
        <taxon>Russulales</taxon>
        <taxon>Auriscalpiaceae</taxon>
        <taxon>Auriscalpium</taxon>
    </lineage>
</organism>
<gene>
    <name evidence="1" type="ORF">FA95DRAFT_1611229</name>
</gene>
<reference evidence="1" key="2">
    <citation type="journal article" date="2022" name="New Phytol.">
        <title>Evolutionary transition to the ectomycorrhizal habit in the genomes of a hyperdiverse lineage of mushroom-forming fungi.</title>
        <authorList>
            <person name="Looney B."/>
            <person name="Miyauchi S."/>
            <person name="Morin E."/>
            <person name="Drula E."/>
            <person name="Courty P.E."/>
            <person name="Kohler A."/>
            <person name="Kuo A."/>
            <person name="LaButti K."/>
            <person name="Pangilinan J."/>
            <person name="Lipzen A."/>
            <person name="Riley R."/>
            <person name="Andreopoulos W."/>
            <person name="He G."/>
            <person name="Johnson J."/>
            <person name="Nolan M."/>
            <person name="Tritt A."/>
            <person name="Barry K.W."/>
            <person name="Grigoriev I.V."/>
            <person name="Nagy L.G."/>
            <person name="Hibbett D."/>
            <person name="Henrissat B."/>
            <person name="Matheny P.B."/>
            <person name="Labbe J."/>
            <person name="Martin F.M."/>
        </authorList>
    </citation>
    <scope>NUCLEOTIDE SEQUENCE</scope>
    <source>
        <strain evidence="1">FP105234-sp</strain>
    </source>
</reference>
<sequence length="154" mass="17301">MSFEQTSEPALLVLAIGVFGAHEAFDDVELLVLPGECSTECCFSRNYGFWDFSRDLFVNQVLRLSAHSKREAKLAVQVRALTPLLDSFGNAKTLMNPNASRHGRYFELHFNDRGPLSGAKVLTYGLDKSRLNRLTQEERTYHYVLSAARGCHSS</sequence>
<name>A0ACB8RC36_9AGAM</name>
<comment type="caution">
    <text evidence="1">The sequence shown here is derived from an EMBL/GenBank/DDBJ whole genome shotgun (WGS) entry which is preliminary data.</text>
</comment>
<evidence type="ECO:0000313" key="2">
    <source>
        <dbReference type="Proteomes" id="UP000814033"/>
    </source>
</evidence>
<evidence type="ECO:0000313" key="1">
    <source>
        <dbReference type="EMBL" id="KAI0041161.1"/>
    </source>
</evidence>
<dbReference type="EMBL" id="MU276140">
    <property type="protein sequence ID" value="KAI0041161.1"/>
    <property type="molecule type" value="Genomic_DNA"/>
</dbReference>